<dbReference type="InterPro" id="IPR001647">
    <property type="entry name" value="HTH_TetR"/>
</dbReference>
<evidence type="ECO:0000256" key="1">
    <source>
        <dbReference type="ARBA" id="ARBA00023015"/>
    </source>
</evidence>
<feature type="DNA-binding region" description="H-T-H motif" evidence="4">
    <location>
        <begin position="17"/>
        <end position="36"/>
    </location>
</feature>
<accession>A0ABT3SKI3</accession>
<dbReference type="PROSITE" id="PS50977">
    <property type="entry name" value="HTH_TETR_2"/>
    <property type="match status" value="1"/>
</dbReference>
<organism evidence="6 7">
    <name type="scientific">Mycobacterium pinniadriaticum</name>
    <dbReference type="NCBI Taxonomy" id="2994102"/>
    <lineage>
        <taxon>Bacteria</taxon>
        <taxon>Bacillati</taxon>
        <taxon>Actinomycetota</taxon>
        <taxon>Actinomycetes</taxon>
        <taxon>Mycobacteriales</taxon>
        <taxon>Mycobacteriaceae</taxon>
        <taxon>Mycobacterium</taxon>
    </lineage>
</organism>
<reference evidence="6 7" key="1">
    <citation type="submission" date="2022-11" db="EMBL/GenBank/DDBJ databases">
        <title>Mycobacterium sp. nov.</title>
        <authorList>
            <person name="Papic B."/>
            <person name="Spicic S."/>
            <person name="Duvnjak S."/>
        </authorList>
    </citation>
    <scope>NUCLEOTIDE SEQUENCE [LARGE SCALE GENOMIC DNA]</scope>
    <source>
        <strain evidence="6 7">CVI_P4</strain>
    </source>
</reference>
<comment type="caution">
    <text evidence="6">The sequence shown here is derived from an EMBL/GenBank/DDBJ whole genome shotgun (WGS) entry which is preliminary data.</text>
</comment>
<keyword evidence="2 4" id="KW-0238">DNA-binding</keyword>
<dbReference type="EMBL" id="JAPJDO010000023">
    <property type="protein sequence ID" value="MCX2939385.1"/>
    <property type="molecule type" value="Genomic_DNA"/>
</dbReference>
<dbReference type="InterPro" id="IPR009057">
    <property type="entry name" value="Homeodomain-like_sf"/>
</dbReference>
<keyword evidence="1" id="KW-0805">Transcription regulation</keyword>
<dbReference type="InterPro" id="IPR050109">
    <property type="entry name" value="HTH-type_TetR-like_transc_reg"/>
</dbReference>
<proteinExistence type="predicted"/>
<dbReference type="PANTHER" id="PTHR30055:SF234">
    <property type="entry name" value="HTH-TYPE TRANSCRIPTIONAL REGULATOR BETI"/>
    <property type="match status" value="1"/>
</dbReference>
<dbReference type="InterPro" id="IPR036271">
    <property type="entry name" value="Tet_transcr_reg_TetR-rel_C_sf"/>
</dbReference>
<sequence>MVAAAARLFAEHGPSVPLEDVAQSAGVAIATVYRRFPNRAGLLTAAFERNIMSYVEAVDRALAKRRPWDGFRCLILELCALQASEPLLRGPIPNAFLTSPLIEQRTAEVLDKIGEVVTRAQREGSLRTDVRVVDVVVMLLANAHILEATGGAAPRVWPRFVALMVDALHGSPDGELPPPIQLDELCDSIMMAAGIGCAAVRHDLRRIRTSPPTGGHLRNAEVDQKTVENL</sequence>
<evidence type="ECO:0000313" key="6">
    <source>
        <dbReference type="EMBL" id="MCX2939385.1"/>
    </source>
</evidence>
<dbReference type="Gene3D" id="1.10.357.10">
    <property type="entry name" value="Tetracycline Repressor, domain 2"/>
    <property type="match status" value="1"/>
</dbReference>
<evidence type="ECO:0000256" key="2">
    <source>
        <dbReference type="ARBA" id="ARBA00023125"/>
    </source>
</evidence>
<evidence type="ECO:0000256" key="4">
    <source>
        <dbReference type="PROSITE-ProRule" id="PRU00335"/>
    </source>
</evidence>
<dbReference type="Proteomes" id="UP001300745">
    <property type="component" value="Unassembled WGS sequence"/>
</dbReference>
<feature type="domain" description="HTH tetR-type" evidence="5">
    <location>
        <begin position="1"/>
        <end position="54"/>
    </location>
</feature>
<dbReference type="SUPFAM" id="SSF46689">
    <property type="entry name" value="Homeodomain-like"/>
    <property type="match status" value="1"/>
</dbReference>
<keyword evidence="7" id="KW-1185">Reference proteome</keyword>
<dbReference type="SUPFAM" id="SSF48498">
    <property type="entry name" value="Tetracyclin repressor-like, C-terminal domain"/>
    <property type="match status" value="1"/>
</dbReference>
<keyword evidence="3" id="KW-0804">Transcription</keyword>
<evidence type="ECO:0000256" key="3">
    <source>
        <dbReference type="ARBA" id="ARBA00023163"/>
    </source>
</evidence>
<gene>
    <name evidence="6" type="ORF">ORI27_22065</name>
</gene>
<name>A0ABT3SKI3_9MYCO</name>
<evidence type="ECO:0000313" key="7">
    <source>
        <dbReference type="Proteomes" id="UP001300745"/>
    </source>
</evidence>
<protein>
    <submittedName>
        <fullName evidence="6">Helix-turn-helix domain containing protein</fullName>
    </submittedName>
</protein>
<dbReference type="PRINTS" id="PR00455">
    <property type="entry name" value="HTHTETR"/>
</dbReference>
<dbReference type="PANTHER" id="PTHR30055">
    <property type="entry name" value="HTH-TYPE TRANSCRIPTIONAL REGULATOR RUTR"/>
    <property type="match status" value="1"/>
</dbReference>
<dbReference type="Pfam" id="PF00440">
    <property type="entry name" value="TetR_N"/>
    <property type="match status" value="1"/>
</dbReference>
<evidence type="ECO:0000259" key="5">
    <source>
        <dbReference type="PROSITE" id="PS50977"/>
    </source>
</evidence>